<evidence type="ECO:0000256" key="8">
    <source>
        <dbReference type="PROSITE-ProRule" id="PRU00169"/>
    </source>
</evidence>
<dbReference type="InterPro" id="IPR006447">
    <property type="entry name" value="Myb_dom_plants"/>
</dbReference>
<accession>A0A6J1ESC5</accession>
<keyword evidence="2" id="KW-0902">Two-component regulatory system</keyword>
<dbReference type="InterPro" id="IPR044825">
    <property type="entry name" value="GLK1/2-like"/>
</dbReference>
<dbReference type="InterPro" id="IPR001005">
    <property type="entry name" value="SANT/Myb"/>
</dbReference>
<keyword evidence="3" id="KW-0805">Transcription regulation</keyword>
<dbReference type="InterPro" id="IPR011006">
    <property type="entry name" value="CheY-like_superfamily"/>
</dbReference>
<evidence type="ECO:0000256" key="7">
    <source>
        <dbReference type="ARBA" id="ARBA00061767"/>
    </source>
</evidence>
<dbReference type="FunFam" id="3.40.50.2300:FF:000206">
    <property type="entry name" value="Two-component response regulator-like APRR2"/>
    <property type="match status" value="1"/>
</dbReference>
<dbReference type="Proteomes" id="UP000504609">
    <property type="component" value="Unplaced"/>
</dbReference>
<name>A0A6J1ESC5_CUCMO</name>
<dbReference type="PANTHER" id="PTHR31312">
    <property type="entry name" value="TRANSCRIPTION ACTIVATOR GLK1"/>
    <property type="match status" value="1"/>
</dbReference>
<evidence type="ECO:0000256" key="6">
    <source>
        <dbReference type="ARBA" id="ARBA00023242"/>
    </source>
</evidence>
<evidence type="ECO:0000256" key="1">
    <source>
        <dbReference type="ARBA" id="ARBA00004123"/>
    </source>
</evidence>
<dbReference type="SUPFAM" id="SSF52172">
    <property type="entry name" value="CheY-like"/>
    <property type="match status" value="1"/>
</dbReference>
<dbReference type="PANTHER" id="PTHR31312:SF4">
    <property type="entry name" value="TWO-COMPONENT RESPONSE REGULATOR-LIKE APRR2"/>
    <property type="match status" value="1"/>
</dbReference>
<dbReference type="FunFam" id="1.10.10.60:FF:000007">
    <property type="entry name" value="Two-component response regulator"/>
    <property type="match status" value="1"/>
</dbReference>
<dbReference type="RefSeq" id="XP_022931035.1">
    <property type="nucleotide sequence ID" value="XM_023075267.1"/>
</dbReference>
<dbReference type="KEGG" id="cmos:111437350"/>
<evidence type="ECO:0000256" key="4">
    <source>
        <dbReference type="ARBA" id="ARBA00023125"/>
    </source>
</evidence>
<dbReference type="RefSeq" id="XP_022931033.1">
    <property type="nucleotide sequence ID" value="XM_023075265.1"/>
</dbReference>
<feature type="domain" description="Response regulatory" evidence="10">
    <location>
        <begin position="19"/>
        <end position="132"/>
    </location>
</feature>
<dbReference type="Pfam" id="PF00249">
    <property type="entry name" value="Myb_DNA-binding"/>
    <property type="match status" value="1"/>
</dbReference>
<keyword evidence="6" id="KW-0539">Nucleus</keyword>
<dbReference type="GO" id="GO:0000160">
    <property type="term" value="P:phosphorelay signal transduction system"/>
    <property type="evidence" value="ECO:0007669"/>
    <property type="project" value="UniProtKB-KW"/>
</dbReference>
<keyword evidence="5" id="KW-0804">Transcription</keyword>
<dbReference type="GeneID" id="111437350"/>
<feature type="compositionally biased region" description="Polar residues" evidence="9">
    <location>
        <begin position="279"/>
        <end position="299"/>
    </location>
</feature>
<dbReference type="AlphaFoldDB" id="A0A6J1ESC5"/>
<evidence type="ECO:0000313" key="14">
    <source>
        <dbReference type="RefSeq" id="XP_022931033.1"/>
    </source>
</evidence>
<sequence>MVCTADDLQEWKDFPKGLRVLLLDRDSRSATEISAKLEEMEHVVYYCNDEKEALSAIMNTPENFHIAILEMCKGNYGESFKLLGSSKDLPIIMTSDVYCLTTMMKCIALGAVEFLLKPLSEDKLRNIWQHVLHKAFSSTPKPEVDSAASLMQLQLESEDNNGVLKDTEGLSWIQDIVWEQEQPDGSVKSQLNQGSSLQGFWESGDQMNCPMETDCSDKHVQSNFVETTSHDLVCEDTLQEGQPQLSGKVMDKEDENFAVGLNAESNVYQHLQNKYGVKSSPSAAEQSIQGSDVNPSASSKAKKTKVDWSPELHRKFIQAVEQLGIDRAIPSKILELMKVEGLTRHNVASHLQKYRMQKKHAVHREENPRFSMLTNHLKPNMAYPSYYPYCGISMSTVYRTWTQNNGQPANVNMWGPPDYRHWPQPGTQPWNSYAGMQADAWGCPVMLPSRAPYFSYPQQISSSHNVYTANKSCYGTPHSSFDLQPDEELIDKIVTEARRKPWSPLPLGLKPPSAESVLKELSKQGVSTVPPRINGSKPP</sequence>
<dbReference type="PROSITE" id="PS50110">
    <property type="entry name" value="RESPONSE_REGULATORY"/>
    <property type="match status" value="1"/>
</dbReference>
<gene>
    <name evidence="13 14 15" type="primary">LOC111437350</name>
</gene>
<feature type="region of interest" description="Disordered" evidence="9">
    <location>
        <begin position="278"/>
        <end position="305"/>
    </location>
</feature>
<dbReference type="SUPFAM" id="SSF46689">
    <property type="entry name" value="Homeodomain-like"/>
    <property type="match status" value="1"/>
</dbReference>
<dbReference type="GO" id="GO:0000976">
    <property type="term" value="F:transcription cis-regulatory region binding"/>
    <property type="evidence" value="ECO:0007669"/>
    <property type="project" value="TreeGrafter"/>
</dbReference>
<comment type="subcellular location">
    <subcellularLocation>
        <location evidence="1">Nucleus</location>
    </subcellularLocation>
</comment>
<dbReference type="InterPro" id="IPR001789">
    <property type="entry name" value="Sig_transdc_resp-reg_receiver"/>
</dbReference>
<evidence type="ECO:0000313" key="13">
    <source>
        <dbReference type="RefSeq" id="XP_022931032.1"/>
    </source>
</evidence>
<feature type="region of interest" description="Disordered" evidence="9">
    <location>
        <begin position="516"/>
        <end position="539"/>
    </location>
</feature>
<reference evidence="13 14" key="1">
    <citation type="submission" date="2025-04" db="UniProtKB">
        <authorList>
            <consortium name="RefSeq"/>
        </authorList>
    </citation>
    <scope>IDENTIFICATION</scope>
    <source>
        <tissue evidence="13 14">Young leaves</tissue>
    </source>
</reference>
<evidence type="ECO:0000259" key="10">
    <source>
        <dbReference type="PROSITE" id="PS50110"/>
    </source>
</evidence>
<evidence type="ECO:0000313" key="12">
    <source>
        <dbReference type="Proteomes" id="UP000504609"/>
    </source>
</evidence>
<protein>
    <submittedName>
        <fullName evidence="13 14">Two-component response regulator-like APRR2 isoform X1</fullName>
    </submittedName>
</protein>
<dbReference type="InterPro" id="IPR009057">
    <property type="entry name" value="Homeodomain-like_sf"/>
</dbReference>
<evidence type="ECO:0000259" key="11">
    <source>
        <dbReference type="PROSITE" id="PS51294"/>
    </source>
</evidence>
<dbReference type="GO" id="GO:0045893">
    <property type="term" value="P:positive regulation of DNA-templated transcription"/>
    <property type="evidence" value="ECO:0007669"/>
    <property type="project" value="InterPro"/>
</dbReference>
<dbReference type="SMR" id="A0A6J1ESC5"/>
<dbReference type="Gene3D" id="3.40.50.2300">
    <property type="match status" value="1"/>
</dbReference>
<dbReference type="RefSeq" id="XP_022931032.1">
    <property type="nucleotide sequence ID" value="XM_023075264.1"/>
</dbReference>
<comment type="caution">
    <text evidence="8">Lacks conserved residue(s) required for the propagation of feature annotation.</text>
</comment>
<dbReference type="NCBIfam" id="TIGR01557">
    <property type="entry name" value="myb_SHAQKYF"/>
    <property type="match status" value="1"/>
</dbReference>
<evidence type="ECO:0000256" key="2">
    <source>
        <dbReference type="ARBA" id="ARBA00023012"/>
    </source>
</evidence>
<evidence type="ECO:0000256" key="3">
    <source>
        <dbReference type="ARBA" id="ARBA00023015"/>
    </source>
</evidence>
<dbReference type="Gene3D" id="1.10.10.60">
    <property type="entry name" value="Homeodomain-like"/>
    <property type="match status" value="1"/>
</dbReference>
<evidence type="ECO:0000256" key="5">
    <source>
        <dbReference type="ARBA" id="ARBA00023163"/>
    </source>
</evidence>
<feature type="domain" description="HTH myb-type" evidence="11">
    <location>
        <begin position="300"/>
        <end position="359"/>
    </location>
</feature>
<dbReference type="GO" id="GO:0003700">
    <property type="term" value="F:DNA-binding transcription factor activity"/>
    <property type="evidence" value="ECO:0007669"/>
    <property type="project" value="InterPro"/>
</dbReference>
<dbReference type="GO" id="GO:0005634">
    <property type="term" value="C:nucleus"/>
    <property type="evidence" value="ECO:0007669"/>
    <property type="project" value="UniProtKB-SubCell"/>
</dbReference>
<dbReference type="PROSITE" id="PS51294">
    <property type="entry name" value="HTH_MYB"/>
    <property type="match status" value="1"/>
</dbReference>
<organism evidence="12 13">
    <name type="scientific">Cucurbita moschata</name>
    <name type="common">Winter crookneck squash</name>
    <name type="synonym">Cucurbita pepo var. moschata</name>
    <dbReference type="NCBI Taxonomy" id="3662"/>
    <lineage>
        <taxon>Eukaryota</taxon>
        <taxon>Viridiplantae</taxon>
        <taxon>Streptophyta</taxon>
        <taxon>Embryophyta</taxon>
        <taxon>Tracheophyta</taxon>
        <taxon>Spermatophyta</taxon>
        <taxon>Magnoliopsida</taxon>
        <taxon>eudicotyledons</taxon>
        <taxon>Gunneridae</taxon>
        <taxon>Pentapetalae</taxon>
        <taxon>rosids</taxon>
        <taxon>fabids</taxon>
        <taxon>Cucurbitales</taxon>
        <taxon>Cucurbitaceae</taxon>
        <taxon>Cucurbiteae</taxon>
        <taxon>Cucurbita</taxon>
    </lineage>
</organism>
<comment type="subunit">
    <text evidence="7">Binds the target DNA as a monomer.</text>
</comment>
<dbReference type="InterPro" id="IPR017930">
    <property type="entry name" value="Myb_dom"/>
</dbReference>
<evidence type="ECO:0000313" key="15">
    <source>
        <dbReference type="RefSeq" id="XP_022931035.1"/>
    </source>
</evidence>
<keyword evidence="12" id="KW-1185">Reference proteome</keyword>
<keyword evidence="4" id="KW-0238">DNA-binding</keyword>
<evidence type="ECO:0000256" key="9">
    <source>
        <dbReference type="SAM" id="MobiDB-lite"/>
    </source>
</evidence>
<proteinExistence type="predicted"/>